<sequence length="67" mass="6760">MIDHDNRAVVRTIGIGVRGSDHGAVGGGEHGGATARGEVGAVVGALAEVGDVPEHAGDPRIGQWHEE</sequence>
<accession>A0A0F5ZQB1</accession>
<organism evidence="1 2">
    <name type="scientific">Stenotrophomonas maltophilia</name>
    <name type="common">Pseudomonas maltophilia</name>
    <name type="synonym">Xanthomonas maltophilia</name>
    <dbReference type="NCBI Taxonomy" id="40324"/>
    <lineage>
        <taxon>Bacteria</taxon>
        <taxon>Pseudomonadati</taxon>
        <taxon>Pseudomonadota</taxon>
        <taxon>Gammaproteobacteria</taxon>
        <taxon>Lysobacterales</taxon>
        <taxon>Lysobacteraceae</taxon>
        <taxon>Stenotrophomonas</taxon>
        <taxon>Stenotrophomonas maltophilia group</taxon>
    </lineage>
</organism>
<evidence type="ECO:0000313" key="2">
    <source>
        <dbReference type="Proteomes" id="UP000243478"/>
    </source>
</evidence>
<protein>
    <submittedName>
        <fullName evidence="1">Uncharacterized protein</fullName>
    </submittedName>
</protein>
<evidence type="ECO:0000313" key="1">
    <source>
        <dbReference type="EMBL" id="KKD57517.1"/>
    </source>
</evidence>
<comment type="caution">
    <text evidence="1">The sequence shown here is derived from an EMBL/GenBank/DDBJ whole genome shotgun (WGS) entry which is preliminary data.</text>
</comment>
<dbReference type="AlphaFoldDB" id="A0A0F5ZQB1"/>
<name>A0A0F5ZQB1_STEMA</name>
<reference evidence="1 2" key="1">
    <citation type="submission" date="2015-03" db="EMBL/GenBank/DDBJ databases">
        <title>Draft genome of Stenotrophomonas maltophila isolated from urine specimen.</title>
        <authorList>
            <person name="Murugan N."/>
            <person name="Malathi J."/>
            <person name="Umashankar V."/>
            <person name="Madhavan H."/>
        </authorList>
    </citation>
    <scope>NUCLEOTIDE SEQUENCE [LARGE SCALE GENOMIC DNA]</scope>
    <source>
        <strain evidence="1 2">JMNMN1</strain>
    </source>
</reference>
<dbReference type="EMBL" id="JZRZ01000011">
    <property type="protein sequence ID" value="KKD57517.1"/>
    <property type="molecule type" value="Genomic_DNA"/>
</dbReference>
<gene>
    <name evidence="1" type="ORF">VM57_05775</name>
</gene>
<dbReference type="Proteomes" id="UP000243478">
    <property type="component" value="Unassembled WGS sequence"/>
</dbReference>
<proteinExistence type="predicted"/>